<organism evidence="1 2">
    <name type="scientific">Capronia epimyces CBS 606.96</name>
    <dbReference type="NCBI Taxonomy" id="1182542"/>
    <lineage>
        <taxon>Eukaryota</taxon>
        <taxon>Fungi</taxon>
        <taxon>Dikarya</taxon>
        <taxon>Ascomycota</taxon>
        <taxon>Pezizomycotina</taxon>
        <taxon>Eurotiomycetes</taxon>
        <taxon>Chaetothyriomycetidae</taxon>
        <taxon>Chaetothyriales</taxon>
        <taxon>Herpotrichiellaceae</taxon>
        <taxon>Capronia</taxon>
    </lineage>
</organism>
<dbReference type="EMBL" id="AMGY01000011">
    <property type="protein sequence ID" value="EXJ77114.1"/>
    <property type="molecule type" value="Genomic_DNA"/>
</dbReference>
<dbReference type="eggNOG" id="KOG4177">
    <property type="taxonomic scope" value="Eukaryota"/>
</dbReference>
<protein>
    <recommendedName>
        <fullName evidence="3">Protein kinase domain-containing protein</fullName>
    </recommendedName>
</protein>
<keyword evidence="2" id="KW-1185">Reference proteome</keyword>
<dbReference type="GeneID" id="19174352"/>
<sequence>MSEATVGSGIHDTGLPFNAISLNSDRHLKRTIRPTRAKQLEWAKQMAGTLCRMHDRRVLFVDVASRNMLIHPNGSIVFCDFGTSLIFPPETDIWMAEEFGFSFATDICELGAVIYEVVEGRQLTDFDRIAEEGGGWPSRDRLPTTDDVFLGSVIEACWTKGRFRTTHELCQMLEGGSTADEIRDDQTS</sequence>
<dbReference type="OrthoDB" id="4115689at2759"/>
<dbReference type="SUPFAM" id="SSF56112">
    <property type="entry name" value="Protein kinase-like (PK-like)"/>
    <property type="match status" value="1"/>
</dbReference>
<dbReference type="RefSeq" id="XP_007738552.1">
    <property type="nucleotide sequence ID" value="XM_007740362.1"/>
</dbReference>
<evidence type="ECO:0000313" key="2">
    <source>
        <dbReference type="Proteomes" id="UP000019478"/>
    </source>
</evidence>
<evidence type="ECO:0000313" key="1">
    <source>
        <dbReference type="EMBL" id="EXJ77114.1"/>
    </source>
</evidence>
<dbReference type="AlphaFoldDB" id="W9Y3R7"/>
<comment type="caution">
    <text evidence="1">The sequence shown here is derived from an EMBL/GenBank/DDBJ whole genome shotgun (WGS) entry which is preliminary data.</text>
</comment>
<gene>
    <name evidence="1" type="ORF">A1O3_10272</name>
</gene>
<evidence type="ECO:0008006" key="3">
    <source>
        <dbReference type="Google" id="ProtNLM"/>
    </source>
</evidence>
<accession>W9Y3R7</accession>
<reference evidence="1 2" key="1">
    <citation type="submission" date="2013-03" db="EMBL/GenBank/DDBJ databases">
        <title>The Genome Sequence of Capronia epimyces CBS 606.96.</title>
        <authorList>
            <consortium name="The Broad Institute Genomics Platform"/>
            <person name="Cuomo C."/>
            <person name="de Hoog S."/>
            <person name="Gorbushina A."/>
            <person name="Walker B."/>
            <person name="Young S.K."/>
            <person name="Zeng Q."/>
            <person name="Gargeya S."/>
            <person name="Fitzgerald M."/>
            <person name="Haas B."/>
            <person name="Abouelleil A."/>
            <person name="Allen A.W."/>
            <person name="Alvarado L."/>
            <person name="Arachchi H.M."/>
            <person name="Berlin A.M."/>
            <person name="Chapman S.B."/>
            <person name="Gainer-Dewar J."/>
            <person name="Goldberg J."/>
            <person name="Griggs A."/>
            <person name="Gujja S."/>
            <person name="Hansen M."/>
            <person name="Howarth C."/>
            <person name="Imamovic A."/>
            <person name="Ireland A."/>
            <person name="Larimer J."/>
            <person name="McCowan C."/>
            <person name="Murphy C."/>
            <person name="Pearson M."/>
            <person name="Poon T.W."/>
            <person name="Priest M."/>
            <person name="Roberts A."/>
            <person name="Saif S."/>
            <person name="Shea T."/>
            <person name="Sisk P."/>
            <person name="Sykes S."/>
            <person name="Wortman J."/>
            <person name="Nusbaum C."/>
            <person name="Birren B."/>
        </authorList>
    </citation>
    <scope>NUCLEOTIDE SEQUENCE [LARGE SCALE GENOMIC DNA]</scope>
    <source>
        <strain evidence="1 2">CBS 606.96</strain>
    </source>
</reference>
<dbReference type="HOGENOM" id="CLU_1440871_0_0_1"/>
<proteinExistence type="predicted"/>
<name>W9Y3R7_9EURO</name>
<dbReference type="Gene3D" id="1.10.510.10">
    <property type="entry name" value="Transferase(Phosphotransferase) domain 1"/>
    <property type="match status" value="1"/>
</dbReference>
<dbReference type="InterPro" id="IPR011009">
    <property type="entry name" value="Kinase-like_dom_sf"/>
</dbReference>
<dbReference type="Proteomes" id="UP000019478">
    <property type="component" value="Unassembled WGS sequence"/>
</dbReference>